<protein>
    <submittedName>
        <fullName evidence="2">Uncharacterized protein</fullName>
    </submittedName>
</protein>
<evidence type="ECO:0000313" key="2">
    <source>
        <dbReference type="EMBL" id="QJA97567.1"/>
    </source>
</evidence>
<gene>
    <name evidence="1" type="ORF">MM415A08854_0005</name>
    <name evidence="2" type="ORF">MM415B06109_0009</name>
    <name evidence="3" type="ORF">TM448B06318_0008</name>
</gene>
<reference evidence="2" key="1">
    <citation type="submission" date="2020-03" db="EMBL/GenBank/DDBJ databases">
        <title>The deep terrestrial virosphere.</title>
        <authorList>
            <person name="Holmfeldt K."/>
            <person name="Nilsson E."/>
            <person name="Simone D."/>
            <person name="Lopez-Fernandez M."/>
            <person name="Wu X."/>
            <person name="de Brujin I."/>
            <person name="Lundin D."/>
            <person name="Andersson A."/>
            <person name="Bertilsson S."/>
            <person name="Dopson M."/>
        </authorList>
    </citation>
    <scope>NUCLEOTIDE SEQUENCE</scope>
    <source>
        <strain evidence="1">MM415A08854</strain>
        <strain evidence="2">MM415B06109</strain>
        <strain evidence="3">TM448B06318</strain>
    </source>
</reference>
<dbReference type="EMBL" id="MT145153">
    <property type="protein sequence ID" value="QJI04154.1"/>
    <property type="molecule type" value="Genomic_DNA"/>
</dbReference>
<evidence type="ECO:0000313" key="1">
    <source>
        <dbReference type="EMBL" id="QJA68080.1"/>
    </source>
</evidence>
<accession>A0A6M3LQB1</accession>
<evidence type="ECO:0000313" key="3">
    <source>
        <dbReference type="EMBL" id="QJI04154.1"/>
    </source>
</evidence>
<name>A0A6M3LQB1_9ZZZZ</name>
<sequence length="76" mass="8994">MPVKFCQICIIRNNCIKICKPLEKFLRRRKIGGYSKETKRQKEVLVNPMLLEGVANDRAFRLRYGKKYFKNKSLGD</sequence>
<dbReference type="EMBL" id="MT141584">
    <property type="protein sequence ID" value="QJA68080.1"/>
    <property type="molecule type" value="Genomic_DNA"/>
</dbReference>
<organism evidence="2">
    <name type="scientific">viral metagenome</name>
    <dbReference type="NCBI Taxonomy" id="1070528"/>
    <lineage>
        <taxon>unclassified sequences</taxon>
        <taxon>metagenomes</taxon>
        <taxon>organismal metagenomes</taxon>
    </lineage>
</organism>
<dbReference type="EMBL" id="MT143505">
    <property type="protein sequence ID" value="QJA97567.1"/>
    <property type="molecule type" value="Genomic_DNA"/>
</dbReference>
<dbReference type="AlphaFoldDB" id="A0A6M3LQB1"/>
<proteinExistence type="predicted"/>